<dbReference type="Gene3D" id="3.40.50.2300">
    <property type="match status" value="1"/>
</dbReference>
<dbReference type="SUPFAM" id="SSF47384">
    <property type="entry name" value="Homodimeric domain of signal transducing histidine kinase"/>
    <property type="match status" value="1"/>
</dbReference>
<dbReference type="InterPro" id="IPR003661">
    <property type="entry name" value="HisK_dim/P_dom"/>
</dbReference>
<evidence type="ECO:0000256" key="2">
    <source>
        <dbReference type="ARBA" id="ARBA00012438"/>
    </source>
</evidence>
<feature type="modified residue" description="Phosphohistidine" evidence="15">
    <location>
        <position position="1048"/>
    </location>
</feature>
<dbReference type="CDD" id="cd00082">
    <property type="entry name" value="HisKA"/>
    <property type="match status" value="1"/>
</dbReference>
<dbReference type="SUPFAM" id="SSF47226">
    <property type="entry name" value="Histidine-containing phosphotransfer domain, HPT domain"/>
    <property type="match status" value="1"/>
</dbReference>
<dbReference type="SMART" id="SM00387">
    <property type="entry name" value="HATPase_c"/>
    <property type="match status" value="1"/>
</dbReference>
<dbReference type="PROSITE" id="PS50109">
    <property type="entry name" value="HIS_KIN"/>
    <property type="match status" value="1"/>
</dbReference>
<dbReference type="CDD" id="cd17546">
    <property type="entry name" value="REC_hyHK_CKI1_RcsC-like"/>
    <property type="match status" value="1"/>
</dbReference>
<dbReference type="OrthoDB" id="8570858at2"/>
<dbReference type="FunFam" id="3.30.565.10:FF:000010">
    <property type="entry name" value="Sensor histidine kinase RcsC"/>
    <property type="match status" value="1"/>
</dbReference>
<evidence type="ECO:0000256" key="3">
    <source>
        <dbReference type="ARBA" id="ARBA00022553"/>
    </source>
</evidence>
<evidence type="ECO:0000256" key="6">
    <source>
        <dbReference type="ARBA" id="ARBA00022741"/>
    </source>
</evidence>
<reference evidence="21 22" key="1">
    <citation type="journal article" date="2006" name="J. Bacteriol.">
        <title>Comparison of the genome sequence of the poultry pathogen Bordetella avium with those of B. bronchiseptica, B. pertussis, and B. parapertussis reveals extensive diversity in surface structures associated with host interaction.</title>
        <authorList>
            <person name="Sebaihia M."/>
            <person name="Preston A."/>
            <person name="Maskell D.J."/>
            <person name="Kuzmiak H."/>
            <person name="Connell T.D."/>
            <person name="King N.D."/>
            <person name="Orndorff P.E."/>
            <person name="Miyamoto D.M."/>
            <person name="Thomson N.R."/>
            <person name="Harris D."/>
            <person name="Goble A."/>
            <person name="Lord A."/>
            <person name="Murphy L."/>
            <person name="Quail M.A."/>
            <person name="Rutter S."/>
            <person name="Squares R."/>
            <person name="Squares S."/>
            <person name="Woodward J."/>
            <person name="Parkhill J."/>
            <person name="Temple L.M."/>
        </authorList>
    </citation>
    <scope>NUCLEOTIDE SEQUENCE [LARGE SCALE GENOMIC DNA]</scope>
    <source>
        <strain evidence="21 22">197N</strain>
    </source>
</reference>
<dbReference type="Pfam" id="PF00512">
    <property type="entry name" value="HisKA"/>
    <property type="match status" value="1"/>
</dbReference>
<feature type="domain" description="HPt" evidence="20">
    <location>
        <begin position="1009"/>
        <end position="1106"/>
    </location>
</feature>
<keyword evidence="5" id="KW-0732">Signal</keyword>
<comment type="function">
    <text evidence="11">Member of the two-component regulatory system BvgS/BvgA. Phosphorylates BvgA via a four-step phosphorelay in response to environmental signals.</text>
</comment>
<dbReference type="InterPro" id="IPR011006">
    <property type="entry name" value="CheY-like_superfamily"/>
</dbReference>
<dbReference type="EMBL" id="AM167904">
    <property type="protein sequence ID" value="CAJ49388.1"/>
    <property type="molecule type" value="Genomic_DNA"/>
</dbReference>
<dbReference type="Gene3D" id="1.10.287.130">
    <property type="match status" value="1"/>
</dbReference>
<keyword evidence="7 21" id="KW-0418">Kinase</keyword>
<dbReference type="FunFam" id="1.10.287.130:FF:000002">
    <property type="entry name" value="Two-component osmosensing histidine kinase"/>
    <property type="match status" value="1"/>
</dbReference>
<dbReference type="PANTHER" id="PTHR45339:SF3">
    <property type="entry name" value="HISTIDINE KINASE"/>
    <property type="match status" value="1"/>
</dbReference>
<feature type="domain" description="Histidine kinase" evidence="18">
    <location>
        <begin position="520"/>
        <end position="738"/>
    </location>
</feature>
<evidence type="ECO:0000256" key="10">
    <source>
        <dbReference type="ARBA" id="ARBA00023026"/>
    </source>
</evidence>
<dbReference type="AlphaFoldDB" id="Q2L0Y9"/>
<keyword evidence="8" id="KW-0067">ATP-binding</keyword>
<evidence type="ECO:0000256" key="16">
    <source>
        <dbReference type="PROSITE-ProRule" id="PRU00169"/>
    </source>
</evidence>
<dbReference type="InterPro" id="IPR001789">
    <property type="entry name" value="Sig_transdc_resp-reg_receiver"/>
</dbReference>
<dbReference type="SMART" id="SM00448">
    <property type="entry name" value="REC"/>
    <property type="match status" value="1"/>
</dbReference>
<evidence type="ECO:0000313" key="21">
    <source>
        <dbReference type="EMBL" id="CAJ49388.1"/>
    </source>
</evidence>
<dbReference type="GO" id="GO:0000155">
    <property type="term" value="F:phosphorelay sensor kinase activity"/>
    <property type="evidence" value="ECO:0007669"/>
    <property type="project" value="InterPro"/>
</dbReference>
<dbReference type="SMART" id="SM00388">
    <property type="entry name" value="HisKA"/>
    <property type="match status" value="1"/>
</dbReference>
<protein>
    <recommendedName>
        <fullName evidence="13">Sensory/regulatory protein RpfC</fullName>
        <ecNumber evidence="2">2.7.13.3</ecNumber>
    </recommendedName>
    <alternativeName>
        <fullName evidence="14">Virulence sensor protein BvgS</fullName>
    </alternativeName>
</protein>
<dbReference type="InterPro" id="IPR004358">
    <property type="entry name" value="Sig_transdc_His_kin-like_C"/>
</dbReference>
<dbReference type="GO" id="GO:0005886">
    <property type="term" value="C:plasma membrane"/>
    <property type="evidence" value="ECO:0007669"/>
    <property type="project" value="UniProtKB-SubCell"/>
</dbReference>
<evidence type="ECO:0000259" key="18">
    <source>
        <dbReference type="PROSITE" id="PS50109"/>
    </source>
</evidence>
<dbReference type="Proteomes" id="UP000001977">
    <property type="component" value="Chromosome"/>
</dbReference>
<dbReference type="Pfam" id="PF00072">
    <property type="entry name" value="Response_reg"/>
    <property type="match status" value="1"/>
</dbReference>
<comment type="subunit">
    <text evidence="12">At low DSF concentrations, interacts with RpfF.</text>
</comment>
<keyword evidence="3 16" id="KW-0597">Phosphoprotein</keyword>
<dbReference type="SUPFAM" id="SSF52172">
    <property type="entry name" value="CheY-like"/>
    <property type="match status" value="1"/>
</dbReference>
<feature type="transmembrane region" description="Helical" evidence="17">
    <location>
        <begin position="12"/>
        <end position="34"/>
    </location>
</feature>
<evidence type="ECO:0000259" key="19">
    <source>
        <dbReference type="PROSITE" id="PS50110"/>
    </source>
</evidence>
<evidence type="ECO:0000256" key="13">
    <source>
        <dbReference type="ARBA" id="ARBA00068150"/>
    </source>
</evidence>
<feature type="domain" description="Response regulatory" evidence="19">
    <location>
        <begin position="877"/>
        <end position="991"/>
    </location>
</feature>
<accession>Q2L0Y9</accession>
<evidence type="ECO:0000256" key="17">
    <source>
        <dbReference type="SAM" id="Phobius"/>
    </source>
</evidence>
<evidence type="ECO:0000256" key="5">
    <source>
        <dbReference type="ARBA" id="ARBA00022729"/>
    </source>
</evidence>
<dbReference type="InterPro" id="IPR003594">
    <property type="entry name" value="HATPase_dom"/>
</dbReference>
<evidence type="ECO:0000256" key="7">
    <source>
        <dbReference type="ARBA" id="ARBA00022777"/>
    </source>
</evidence>
<dbReference type="Gene3D" id="3.30.565.10">
    <property type="entry name" value="Histidine kinase-like ATPase, C-terminal domain"/>
    <property type="match status" value="1"/>
</dbReference>
<dbReference type="Gene3D" id="1.20.120.160">
    <property type="entry name" value="HPT domain"/>
    <property type="match status" value="1"/>
</dbReference>
<keyword evidence="6" id="KW-0547">Nucleotide-binding</keyword>
<proteinExistence type="predicted"/>
<dbReference type="InterPro" id="IPR008207">
    <property type="entry name" value="Sig_transdc_His_kin_Hpt_dom"/>
</dbReference>
<dbReference type="GeneID" id="92935157"/>
<evidence type="ECO:0000256" key="9">
    <source>
        <dbReference type="ARBA" id="ARBA00023012"/>
    </source>
</evidence>
<evidence type="ECO:0000256" key="8">
    <source>
        <dbReference type="ARBA" id="ARBA00022840"/>
    </source>
</evidence>
<dbReference type="eggNOG" id="COG2205">
    <property type="taxonomic scope" value="Bacteria"/>
</dbReference>
<dbReference type="HOGENOM" id="CLU_000445_15_0_4"/>
<dbReference type="STRING" id="360910.BAV1780"/>
<keyword evidence="22" id="KW-1185">Reference proteome</keyword>
<keyword evidence="9" id="KW-0902">Two-component regulatory system</keyword>
<comment type="catalytic activity">
    <reaction evidence="1">
        <text>ATP + protein L-histidine = ADP + protein N-phospho-L-histidine.</text>
        <dbReference type="EC" id="2.7.13.3"/>
    </reaction>
</comment>
<evidence type="ECO:0000259" key="20">
    <source>
        <dbReference type="PROSITE" id="PS50894"/>
    </source>
</evidence>
<feature type="modified residue" description="4-aspartylphosphate" evidence="16">
    <location>
        <position position="926"/>
    </location>
</feature>
<dbReference type="EC" id="2.7.13.3" evidence="2"/>
<gene>
    <name evidence="21" type="primary">rcsC</name>
    <name evidence="21" type="ordered locus">BAV1780</name>
</gene>
<evidence type="ECO:0000256" key="14">
    <source>
        <dbReference type="ARBA" id="ARBA00070152"/>
    </source>
</evidence>
<keyword evidence="4 21" id="KW-0808">Transferase</keyword>
<evidence type="ECO:0000313" key="22">
    <source>
        <dbReference type="Proteomes" id="UP000001977"/>
    </source>
</evidence>
<sequence length="1142" mass="123598">MRDNILSRLRWYQQLLIVGGGTAITILVLGASLLQVGASVSSYIASTREEMSADVRRAQDLIARTAATLRDTVSGMQLAALDSDAFNVELHPDLTSGHVLQLSQGRLLPPLFVLRANGSETPAAQYLQLAREMVAVNAIMAARISRESIAYLVSRDRKLMVLSASPWQNVPWMSRLVESRREMLESTASLAEQLANPPSSLRHEAVPGLPTLHWLPPYDSPLTGQRAIRIAADIRGGDGNTLATAVFELPLATLAATLPHDGPDGTCLIFDAGQRPVLSCRKGGLPENLLVIEQAVANGLGTSAQLAYREGEVLAAWTLGSSHWTLVYTQSWRNIASAIGPQLMTSVAAAGLIIVTCWSFLLLLKWRVFIPAIAQSQRVFENEHLGRTLVDTAPVGLGLIAIHSGKPLLRSPAMMDADAQLLTSRQGLSGELAAQFLLHENQPAPHDYPGALQLDLRFPTIDGSHRDLSVRMARARYEGVDVLVAAFTDVTLEKQMERVSQEARHAADSANAAKSAFLAAMSHEIRTPLNAIHGNLELLSHSALDSAQRAHVDTIRSASDSLLSIVSDVLDFSKIEAGELRLEHLEYDIQDIAARALIMFSTTARAKGLVLGGEFGLHTTQPMRGDPTRVAQVINNLLSNAVKFTAAGKVTLRMTQDATPPQLVLTVEDSGIGMSPEQMSMLFQAFTQADITINRRFGGTGLGLALCSRLSQAMGGTLSVTSKAGQGSCFTLRLPLDRDLPPAQLPSFAREHVLLVAADDAQRNYLIYALSAWGLAPNAYAHPAQINDAALQQAAVLVLWGSRDTWHPDDENRIVEDARWVLDCSQDAPARPAAAGRILSVTTYGLASLEVALNHVLRGHALAAPAEPGKVLQKRLRVLVVEDNPLNQRLFQDQLNMLGCDARVACGGHEALSWLEQESYDVLLTDLSMPEMSGYELAAQVGTRYPALPIVAVTADVNPQTCERCAACGMVRVLDKPLSLEDLGHTLSEVSGVTRLHREPVAPRRRRTDKALPDPIWKIFLASSESSLTVLRQAWKNDDIDVLLAELHSLRGAFGVFQLQTLAEQCAELSKGLQATGIAANTAGLLALCEAMEAIVSMGSPDVSSLLGHIIELANDPDDQRRRLRIETLARLAQVTLEQNRA</sequence>
<organism evidence="21 22">
    <name type="scientific">Bordetella avium (strain 197N)</name>
    <dbReference type="NCBI Taxonomy" id="360910"/>
    <lineage>
        <taxon>Bacteria</taxon>
        <taxon>Pseudomonadati</taxon>
        <taxon>Pseudomonadota</taxon>
        <taxon>Betaproteobacteria</taxon>
        <taxon>Burkholderiales</taxon>
        <taxon>Alcaligenaceae</taxon>
        <taxon>Bordetella</taxon>
    </lineage>
</organism>
<dbReference type="Pfam" id="PF01627">
    <property type="entry name" value="Hpt"/>
    <property type="match status" value="1"/>
</dbReference>
<evidence type="ECO:0000256" key="11">
    <source>
        <dbReference type="ARBA" id="ARBA00058004"/>
    </source>
</evidence>
<dbReference type="PROSITE" id="PS50110">
    <property type="entry name" value="RESPONSE_REGULATORY"/>
    <property type="match status" value="1"/>
</dbReference>
<dbReference type="InterPro" id="IPR036097">
    <property type="entry name" value="HisK_dim/P_sf"/>
</dbReference>
<evidence type="ECO:0000256" key="1">
    <source>
        <dbReference type="ARBA" id="ARBA00000085"/>
    </source>
</evidence>
<keyword evidence="17" id="KW-1133">Transmembrane helix</keyword>
<evidence type="ECO:0000256" key="15">
    <source>
        <dbReference type="PROSITE-ProRule" id="PRU00110"/>
    </source>
</evidence>
<dbReference type="KEGG" id="bav:BAV1780"/>
<dbReference type="InterPro" id="IPR005467">
    <property type="entry name" value="His_kinase_dom"/>
</dbReference>
<dbReference type="PRINTS" id="PR00344">
    <property type="entry name" value="BCTRLSENSOR"/>
</dbReference>
<keyword evidence="10" id="KW-0843">Virulence</keyword>
<dbReference type="PANTHER" id="PTHR45339">
    <property type="entry name" value="HYBRID SIGNAL TRANSDUCTION HISTIDINE KINASE J"/>
    <property type="match status" value="1"/>
</dbReference>
<dbReference type="PROSITE" id="PS50894">
    <property type="entry name" value="HPT"/>
    <property type="match status" value="1"/>
</dbReference>
<name>Q2L0Y9_BORA1</name>
<keyword evidence="17" id="KW-0812">Transmembrane</keyword>
<evidence type="ECO:0000256" key="12">
    <source>
        <dbReference type="ARBA" id="ARBA00064003"/>
    </source>
</evidence>
<keyword evidence="17" id="KW-0472">Membrane</keyword>
<dbReference type="SUPFAM" id="SSF55874">
    <property type="entry name" value="ATPase domain of HSP90 chaperone/DNA topoisomerase II/histidine kinase"/>
    <property type="match status" value="1"/>
</dbReference>
<evidence type="ECO:0000256" key="4">
    <source>
        <dbReference type="ARBA" id="ARBA00022679"/>
    </source>
</evidence>
<dbReference type="GO" id="GO:0005524">
    <property type="term" value="F:ATP binding"/>
    <property type="evidence" value="ECO:0007669"/>
    <property type="project" value="UniProtKB-KW"/>
</dbReference>
<dbReference type="InterPro" id="IPR036890">
    <property type="entry name" value="HATPase_C_sf"/>
</dbReference>
<dbReference type="CDD" id="cd16922">
    <property type="entry name" value="HATPase_EvgS-ArcB-TorS-like"/>
    <property type="match status" value="1"/>
</dbReference>
<dbReference type="InterPro" id="IPR036641">
    <property type="entry name" value="HPT_dom_sf"/>
</dbReference>
<dbReference type="Pfam" id="PF02518">
    <property type="entry name" value="HATPase_c"/>
    <property type="match status" value="1"/>
</dbReference>
<dbReference type="RefSeq" id="WP_012417449.1">
    <property type="nucleotide sequence ID" value="NC_010645.1"/>
</dbReference>